<keyword evidence="3" id="KW-0143">Chaperone</keyword>
<organism evidence="7 8">
    <name type="scientific">Caldimonas thermodepolymerans</name>
    <dbReference type="NCBI Taxonomy" id="215580"/>
    <lineage>
        <taxon>Bacteria</taxon>
        <taxon>Pseudomonadati</taxon>
        <taxon>Pseudomonadota</taxon>
        <taxon>Betaproteobacteria</taxon>
        <taxon>Burkholderiales</taxon>
        <taxon>Sphaerotilaceae</taxon>
        <taxon>Caldimonas</taxon>
    </lineage>
</organism>
<evidence type="ECO:0000313" key="7">
    <source>
        <dbReference type="EMBL" id="PPE71542.1"/>
    </source>
</evidence>
<sequence>MRRLQAPPRAAPPCKSRSARPCSRCSSARLGGIDGNIVHGRPAGRQSTRCGARHHNTHRTHCITDRMDSQEPQNASSDEAMTVAACASLLKEKFPALFAGKPKPLKLRIQVDIQARCPDTFPKQTLSAFLRRYTMSDAYLRAVSTGTHRYDLDGNPAGELSEEHRQVAQQTLAQRRARHEERRAQEQAERAQAHAQRNFRAALLRDYEGTTLTRENFCALKGVDPNQLDALLETARQEREQRKQFLAELLASYKASGLSVAAFAEQRRMHPVQLERLLREASPPPQPRPRGPRRDEPRRPGGKGRK</sequence>
<dbReference type="GO" id="GO:0034057">
    <property type="term" value="F:RNA strand-exchange activity"/>
    <property type="evidence" value="ECO:0007669"/>
    <property type="project" value="InterPro"/>
</dbReference>
<dbReference type="InterPro" id="IPR023529">
    <property type="entry name" value="ProQ"/>
</dbReference>
<gene>
    <name evidence="7" type="ORF">C1702_00650</name>
</gene>
<evidence type="ECO:0000256" key="4">
    <source>
        <dbReference type="SAM" id="Coils"/>
    </source>
</evidence>
<evidence type="ECO:0000256" key="5">
    <source>
        <dbReference type="SAM" id="MobiDB-lite"/>
    </source>
</evidence>
<evidence type="ECO:0000256" key="3">
    <source>
        <dbReference type="ARBA" id="ARBA00023186"/>
    </source>
</evidence>
<evidence type="ECO:0000256" key="1">
    <source>
        <dbReference type="ARBA" id="ARBA00022490"/>
    </source>
</evidence>
<dbReference type="SMART" id="SM00945">
    <property type="entry name" value="ProQ"/>
    <property type="match status" value="1"/>
</dbReference>
<keyword evidence="1" id="KW-0963">Cytoplasm</keyword>
<evidence type="ECO:0000259" key="6">
    <source>
        <dbReference type="SMART" id="SM00945"/>
    </source>
</evidence>
<feature type="domain" description="ProQ/FinO" evidence="6">
    <location>
        <begin position="77"/>
        <end position="188"/>
    </location>
</feature>
<feature type="region of interest" description="Disordered" evidence="5">
    <location>
        <begin position="36"/>
        <end position="56"/>
    </location>
</feature>
<dbReference type="OrthoDB" id="9180746at2"/>
<dbReference type="GO" id="GO:0010608">
    <property type="term" value="P:post-transcriptional regulation of gene expression"/>
    <property type="evidence" value="ECO:0007669"/>
    <property type="project" value="InterPro"/>
</dbReference>
<feature type="region of interest" description="Disordered" evidence="5">
    <location>
        <begin position="273"/>
        <end position="306"/>
    </location>
</feature>
<reference evidence="7 8" key="1">
    <citation type="submission" date="2018-02" db="EMBL/GenBank/DDBJ databases">
        <title>Reclassifiation of [Polyangium] brachysporum DSM 7029 as Guopingzhaonella breviflexa gen. nov., sp. nov., a member of the family Comamonadaceae.</title>
        <authorList>
            <person name="Tang B."/>
        </authorList>
    </citation>
    <scope>NUCLEOTIDE SEQUENCE [LARGE SCALE GENOMIC DNA]</scope>
    <source>
        <strain evidence="7 8">DSM 15344</strain>
    </source>
</reference>
<dbReference type="GO" id="GO:0005829">
    <property type="term" value="C:cytosol"/>
    <property type="evidence" value="ECO:0007669"/>
    <property type="project" value="TreeGrafter"/>
</dbReference>
<keyword evidence="4" id="KW-0175">Coiled coil</keyword>
<dbReference type="GO" id="GO:0033592">
    <property type="term" value="F:RNA strand annealing activity"/>
    <property type="evidence" value="ECO:0007669"/>
    <property type="project" value="InterPro"/>
</dbReference>
<dbReference type="InterPro" id="IPR036442">
    <property type="entry name" value="ProQ/FinO_sf"/>
</dbReference>
<proteinExistence type="predicted"/>
<dbReference type="AlphaFoldDB" id="A0A2S5T9D8"/>
<dbReference type="Proteomes" id="UP000239406">
    <property type="component" value="Unassembled WGS sequence"/>
</dbReference>
<dbReference type="Pfam" id="PF04352">
    <property type="entry name" value="ProQ"/>
    <property type="match status" value="1"/>
</dbReference>
<feature type="coiled-coil region" evidence="4">
    <location>
        <begin position="169"/>
        <end position="196"/>
    </location>
</feature>
<name>A0A2S5T9D8_9BURK</name>
<keyword evidence="2" id="KW-0694">RNA-binding</keyword>
<comment type="caution">
    <text evidence="7">The sequence shown here is derived from an EMBL/GenBank/DDBJ whole genome shotgun (WGS) entry which is preliminary data.</text>
</comment>
<evidence type="ECO:0000313" key="8">
    <source>
        <dbReference type="Proteomes" id="UP000239406"/>
    </source>
</evidence>
<dbReference type="Gene3D" id="1.10.1710.10">
    <property type="entry name" value="ProQ/FinO domain"/>
    <property type="match status" value="1"/>
</dbReference>
<feature type="region of interest" description="Disordered" evidence="5">
    <location>
        <begin position="1"/>
        <end position="23"/>
    </location>
</feature>
<dbReference type="SUPFAM" id="SSF48657">
    <property type="entry name" value="FinO-like"/>
    <property type="match status" value="1"/>
</dbReference>
<protein>
    <submittedName>
        <fullName evidence="7">Prop effector ProQ</fullName>
    </submittedName>
</protein>
<accession>A0A2S5T9D8</accession>
<dbReference type="PANTHER" id="PTHR38106">
    <property type="entry name" value="RNA CHAPERONE PROQ"/>
    <property type="match status" value="1"/>
</dbReference>
<dbReference type="PANTHER" id="PTHR38106:SF1">
    <property type="entry name" value="RNA CHAPERONE PROQ"/>
    <property type="match status" value="1"/>
</dbReference>
<dbReference type="EMBL" id="PSNY01000001">
    <property type="protein sequence ID" value="PPE71542.1"/>
    <property type="molecule type" value="Genomic_DNA"/>
</dbReference>
<keyword evidence="8" id="KW-1185">Reference proteome</keyword>
<evidence type="ECO:0000256" key="2">
    <source>
        <dbReference type="ARBA" id="ARBA00022884"/>
    </source>
</evidence>
<dbReference type="InterPro" id="IPR016103">
    <property type="entry name" value="ProQ/FinO"/>
</dbReference>